<dbReference type="InterPro" id="IPR051537">
    <property type="entry name" value="DNA_Adenine_Mtase"/>
</dbReference>
<evidence type="ECO:0000256" key="2">
    <source>
        <dbReference type="ARBA" id="ARBA00011900"/>
    </source>
</evidence>
<keyword evidence="6" id="KW-0680">Restriction system</keyword>
<evidence type="ECO:0000313" key="10">
    <source>
        <dbReference type="EMBL" id="MCB2407017.1"/>
    </source>
</evidence>
<dbReference type="RefSeq" id="WP_226171982.1">
    <property type="nucleotide sequence ID" value="NZ_JAJADR010000001.1"/>
</dbReference>
<sequence length="735" mass="82795">MAATSHSTLVNFIFELANKLRGPYKPAQYRRVMLPLIVLRRLDLVLEPTKAAVLAKHEELKSRKMSLELQHGALVKAAEQPFYNTSKYTFRSLLADPEHLAANLVAYIRGFSPVLQQIFERFEFEKEIPKLEETNRLFLILQDFTAKEVNLHPSVLPPWQMGYVFEELIRRFNEQANEEAGDHFTPREVIRLMAALTYTHDEDVTSGKAVSRTVYDPTCGTGGMLSVSEEYTREINKKINLELFGQDYNPESWAICCADMLIKNEPVSHIAFGDVLGDGKSFDGHPGERFHYMLANPPFGVKWEPQKKTVEDEYAKQGFGGRFGPGLPRINEGSLLFLLHMLSKMHPAPVFDKAGKNVGGDGSKIAVVFNGSPLFAGEPGPNESNIRRWVIENDWLDAIVALPDQLFYNTGINTYIWLVSNRKPAHRRGRVQLINATRHYVKMKKSQGNKRNEIGDGLEGRPDHIAEIVRLYDENKDGGTSRVPVDGKPKELVCSKIFDNRDFGYLRLTVERPLRLNFQPSPERLARVHEASEFRKLATSKKKHGSEAWKEEIAAGEAEQARILAALDKLDAKKLMHNRDTFSATLKTTCKGAGVKLSGPMLKAILTALGERDATADICLLPNGHPEPDAELRDTELVPLPPTAPLPLPLAYTKDADNADLLALVQPHLDAHFAREVLPHWPDAWPDYTKTKLGYEIPVSRHFYTYEPPRELTDIEADIKGLEGEILDMLKEVTV</sequence>
<proteinExistence type="inferred from homology"/>
<gene>
    <name evidence="10" type="ORF">LGH74_03430</name>
</gene>
<evidence type="ECO:0000313" key="11">
    <source>
        <dbReference type="Proteomes" id="UP001165296"/>
    </source>
</evidence>
<dbReference type="InterPro" id="IPR022749">
    <property type="entry name" value="D12N6_MeTrfase_N"/>
</dbReference>
<comment type="caution">
    <text evidence="10">The sequence shown here is derived from an EMBL/GenBank/DDBJ whole genome shotgun (WGS) entry which is preliminary data.</text>
</comment>
<organism evidence="10 11">
    <name type="scientific">Hymenobacter lucidus</name>
    <dbReference type="NCBI Taxonomy" id="2880930"/>
    <lineage>
        <taxon>Bacteria</taxon>
        <taxon>Pseudomonadati</taxon>
        <taxon>Bacteroidota</taxon>
        <taxon>Cytophagia</taxon>
        <taxon>Cytophagales</taxon>
        <taxon>Hymenobacteraceae</taxon>
        <taxon>Hymenobacter</taxon>
    </lineage>
</organism>
<comment type="similarity">
    <text evidence="1">Belongs to the N(4)/N(6)-methyltransferase family.</text>
</comment>
<evidence type="ECO:0000259" key="8">
    <source>
        <dbReference type="Pfam" id="PF02384"/>
    </source>
</evidence>
<dbReference type="PROSITE" id="PS00092">
    <property type="entry name" value="N6_MTASE"/>
    <property type="match status" value="1"/>
</dbReference>
<evidence type="ECO:0000256" key="4">
    <source>
        <dbReference type="ARBA" id="ARBA00022679"/>
    </source>
</evidence>
<dbReference type="PANTHER" id="PTHR42933:SF3">
    <property type="entry name" value="TYPE I RESTRICTION ENZYME MJAVIII METHYLASE SUBUNIT"/>
    <property type="match status" value="1"/>
</dbReference>
<evidence type="ECO:0000256" key="1">
    <source>
        <dbReference type="ARBA" id="ARBA00006594"/>
    </source>
</evidence>
<dbReference type="EC" id="2.1.1.72" evidence="2"/>
<keyword evidence="5" id="KW-0949">S-adenosyl-L-methionine</keyword>
<dbReference type="InterPro" id="IPR002052">
    <property type="entry name" value="DNA_methylase_N6_adenine_CS"/>
</dbReference>
<dbReference type="SUPFAM" id="SSF53335">
    <property type="entry name" value="S-adenosyl-L-methionine-dependent methyltransferases"/>
    <property type="match status" value="1"/>
</dbReference>
<dbReference type="PRINTS" id="PR00507">
    <property type="entry name" value="N12N6MTFRASE"/>
</dbReference>
<name>A0ABS8ALP2_9BACT</name>
<keyword evidence="3" id="KW-0489">Methyltransferase</keyword>
<protein>
    <recommendedName>
        <fullName evidence="2">site-specific DNA-methyltransferase (adenine-specific)</fullName>
        <ecNumber evidence="2">2.1.1.72</ecNumber>
    </recommendedName>
</protein>
<keyword evidence="4" id="KW-0808">Transferase</keyword>
<dbReference type="PANTHER" id="PTHR42933">
    <property type="entry name" value="SLR6095 PROTEIN"/>
    <property type="match status" value="1"/>
</dbReference>
<feature type="domain" description="DNA methylase adenine-specific" evidence="8">
    <location>
        <begin position="161"/>
        <end position="453"/>
    </location>
</feature>
<comment type="catalytic activity">
    <reaction evidence="7">
        <text>a 2'-deoxyadenosine in DNA + S-adenosyl-L-methionine = an N(6)-methyl-2'-deoxyadenosine in DNA + S-adenosyl-L-homocysteine + H(+)</text>
        <dbReference type="Rhea" id="RHEA:15197"/>
        <dbReference type="Rhea" id="RHEA-COMP:12418"/>
        <dbReference type="Rhea" id="RHEA-COMP:12419"/>
        <dbReference type="ChEBI" id="CHEBI:15378"/>
        <dbReference type="ChEBI" id="CHEBI:57856"/>
        <dbReference type="ChEBI" id="CHEBI:59789"/>
        <dbReference type="ChEBI" id="CHEBI:90615"/>
        <dbReference type="ChEBI" id="CHEBI:90616"/>
        <dbReference type="EC" id="2.1.1.72"/>
    </reaction>
</comment>
<dbReference type="Pfam" id="PF02384">
    <property type="entry name" value="N6_Mtase"/>
    <property type="match status" value="1"/>
</dbReference>
<accession>A0ABS8ALP2</accession>
<dbReference type="InterPro" id="IPR038333">
    <property type="entry name" value="T1MK-like_N_sf"/>
</dbReference>
<evidence type="ECO:0000259" key="9">
    <source>
        <dbReference type="Pfam" id="PF12161"/>
    </source>
</evidence>
<evidence type="ECO:0000256" key="3">
    <source>
        <dbReference type="ARBA" id="ARBA00022603"/>
    </source>
</evidence>
<dbReference type="InterPro" id="IPR029063">
    <property type="entry name" value="SAM-dependent_MTases_sf"/>
</dbReference>
<dbReference type="InterPro" id="IPR003356">
    <property type="entry name" value="DNA_methylase_A-5"/>
</dbReference>
<evidence type="ECO:0000256" key="6">
    <source>
        <dbReference type="ARBA" id="ARBA00022747"/>
    </source>
</evidence>
<dbReference type="Pfam" id="PF12161">
    <property type="entry name" value="HsdM_N"/>
    <property type="match status" value="1"/>
</dbReference>
<reference evidence="10" key="1">
    <citation type="submission" date="2021-10" db="EMBL/GenBank/DDBJ databases">
        <authorList>
            <person name="Dean J.D."/>
            <person name="Kim M.K."/>
            <person name="Newey C.N."/>
            <person name="Stoker T.S."/>
            <person name="Thompson D.W."/>
            <person name="Grose J.H."/>
        </authorList>
    </citation>
    <scope>NUCLEOTIDE SEQUENCE</scope>
    <source>
        <strain evidence="10">BT178</strain>
    </source>
</reference>
<keyword evidence="11" id="KW-1185">Reference proteome</keyword>
<dbReference type="Gene3D" id="3.40.50.150">
    <property type="entry name" value="Vaccinia Virus protein VP39"/>
    <property type="match status" value="1"/>
</dbReference>
<dbReference type="EMBL" id="JAJADR010000001">
    <property type="protein sequence ID" value="MCB2407017.1"/>
    <property type="molecule type" value="Genomic_DNA"/>
</dbReference>
<feature type="domain" description="N6 adenine-specific DNA methyltransferase N-terminal" evidence="9">
    <location>
        <begin position="9"/>
        <end position="144"/>
    </location>
</feature>
<dbReference type="Gene3D" id="1.20.1260.30">
    <property type="match status" value="1"/>
</dbReference>
<evidence type="ECO:0000256" key="7">
    <source>
        <dbReference type="ARBA" id="ARBA00047942"/>
    </source>
</evidence>
<dbReference type="Proteomes" id="UP001165296">
    <property type="component" value="Unassembled WGS sequence"/>
</dbReference>
<evidence type="ECO:0000256" key="5">
    <source>
        <dbReference type="ARBA" id="ARBA00022691"/>
    </source>
</evidence>